<dbReference type="SMART" id="SM00131">
    <property type="entry name" value="KU"/>
    <property type="match status" value="2"/>
</dbReference>
<dbReference type="PROSITE" id="PS50279">
    <property type="entry name" value="BPTI_KUNITZ_2"/>
    <property type="match status" value="2"/>
</dbReference>
<protein>
    <submittedName>
        <fullName evidence="7">BPTI/Kunitz inhibitor domain-containing protein</fullName>
    </submittedName>
</protein>
<name>A0A914Y219_9BILA</name>
<accession>A0A914Y219</accession>
<dbReference type="WBParaSite" id="PSU_v2.g13280.t1">
    <property type="protein sequence ID" value="PSU_v2.g13280.t1"/>
    <property type="gene ID" value="PSU_v2.g13280"/>
</dbReference>
<sequence>MWFYNLTSGTCQQFLYGGCNGNENRFPTFELCQITCEKAGEAPSDPCSEKLDRGKWCESMSNRYYYHAKSKTCKGFHYTGCGQSKNNFLQLDECENVCVHRKQNAVVKTSENILTNTTGTKYAFKKPSENKPMQRHQILAESEKHYLKTEGQWVEYGHCLGFRYNISGPHTKLNSFICLMEEGGTCQIQTLTDTGGEERCRVIRPWLRGSHLYSWFFTIERRKAPWHTSPEELGEDDKKRKRNAVKLKPQKASDTVASLIILPLNDCYNIC</sequence>
<dbReference type="InterPro" id="IPR050098">
    <property type="entry name" value="TFPI/VKTCI-like"/>
</dbReference>
<feature type="domain" description="BPTI/Kunitz inhibitor" evidence="5">
    <location>
        <begin position="47"/>
        <end position="98"/>
    </location>
</feature>
<dbReference type="Proteomes" id="UP000887577">
    <property type="component" value="Unplaced"/>
</dbReference>
<dbReference type="PANTHER" id="PTHR10083:SF374">
    <property type="entry name" value="BPTI_KUNITZ INHIBITOR DOMAIN-CONTAINING PROTEIN"/>
    <property type="match status" value="1"/>
</dbReference>
<dbReference type="AlphaFoldDB" id="A0A914Y219"/>
<dbReference type="SUPFAM" id="SSF57362">
    <property type="entry name" value="BPTI-like"/>
    <property type="match status" value="2"/>
</dbReference>
<dbReference type="GO" id="GO:0005615">
    <property type="term" value="C:extracellular space"/>
    <property type="evidence" value="ECO:0007669"/>
    <property type="project" value="TreeGrafter"/>
</dbReference>
<dbReference type="PANTHER" id="PTHR10083">
    <property type="entry name" value="KUNITZ-TYPE PROTEASE INHIBITOR-RELATED"/>
    <property type="match status" value="1"/>
</dbReference>
<organism evidence="6 7">
    <name type="scientific">Panagrolaimus superbus</name>
    <dbReference type="NCBI Taxonomy" id="310955"/>
    <lineage>
        <taxon>Eukaryota</taxon>
        <taxon>Metazoa</taxon>
        <taxon>Ecdysozoa</taxon>
        <taxon>Nematoda</taxon>
        <taxon>Chromadorea</taxon>
        <taxon>Rhabditida</taxon>
        <taxon>Tylenchina</taxon>
        <taxon>Panagrolaimomorpha</taxon>
        <taxon>Panagrolaimoidea</taxon>
        <taxon>Panagrolaimidae</taxon>
        <taxon>Panagrolaimus</taxon>
    </lineage>
</organism>
<evidence type="ECO:0000256" key="1">
    <source>
        <dbReference type="ARBA" id="ARBA00022690"/>
    </source>
</evidence>
<evidence type="ECO:0000256" key="2">
    <source>
        <dbReference type="ARBA" id="ARBA00022900"/>
    </source>
</evidence>
<evidence type="ECO:0000313" key="7">
    <source>
        <dbReference type="WBParaSite" id="PSU_v2.g13280.t1"/>
    </source>
</evidence>
<evidence type="ECO:0000259" key="5">
    <source>
        <dbReference type="PROSITE" id="PS50279"/>
    </source>
</evidence>
<dbReference type="InterPro" id="IPR036880">
    <property type="entry name" value="Kunitz_BPTI_sf"/>
</dbReference>
<keyword evidence="3" id="KW-1015">Disulfide bond</keyword>
<keyword evidence="6" id="KW-1185">Reference proteome</keyword>
<dbReference type="Gene3D" id="4.10.410.10">
    <property type="entry name" value="Pancreatic trypsin inhibitor Kunitz domain"/>
    <property type="match status" value="2"/>
</dbReference>
<proteinExistence type="predicted"/>
<evidence type="ECO:0000256" key="4">
    <source>
        <dbReference type="SAM" id="MobiDB-lite"/>
    </source>
</evidence>
<keyword evidence="2" id="KW-0722">Serine protease inhibitor</keyword>
<dbReference type="PRINTS" id="PR00759">
    <property type="entry name" value="BASICPTASE"/>
</dbReference>
<reference evidence="7" key="1">
    <citation type="submission" date="2022-11" db="UniProtKB">
        <authorList>
            <consortium name="WormBaseParasite"/>
        </authorList>
    </citation>
    <scope>IDENTIFICATION</scope>
</reference>
<keyword evidence="1" id="KW-0646">Protease inhibitor</keyword>
<dbReference type="InterPro" id="IPR020901">
    <property type="entry name" value="Prtase_inh_Kunz-CS"/>
</dbReference>
<dbReference type="Pfam" id="PF00014">
    <property type="entry name" value="Kunitz_BPTI"/>
    <property type="match status" value="2"/>
</dbReference>
<dbReference type="CDD" id="cd00109">
    <property type="entry name" value="Kunitz-type"/>
    <property type="match status" value="2"/>
</dbReference>
<evidence type="ECO:0000256" key="3">
    <source>
        <dbReference type="ARBA" id="ARBA00023157"/>
    </source>
</evidence>
<dbReference type="InterPro" id="IPR002223">
    <property type="entry name" value="Kunitz_BPTI"/>
</dbReference>
<feature type="domain" description="BPTI/Kunitz inhibitor" evidence="5">
    <location>
        <begin position="1"/>
        <end position="36"/>
    </location>
</feature>
<evidence type="ECO:0000313" key="6">
    <source>
        <dbReference type="Proteomes" id="UP000887577"/>
    </source>
</evidence>
<feature type="region of interest" description="Disordered" evidence="4">
    <location>
        <begin position="228"/>
        <end position="247"/>
    </location>
</feature>
<dbReference type="PROSITE" id="PS00280">
    <property type="entry name" value="BPTI_KUNITZ_1"/>
    <property type="match status" value="2"/>
</dbReference>
<dbReference type="GO" id="GO:0004867">
    <property type="term" value="F:serine-type endopeptidase inhibitor activity"/>
    <property type="evidence" value="ECO:0007669"/>
    <property type="project" value="UniProtKB-KW"/>
</dbReference>